<dbReference type="OrthoDB" id="9808134at2"/>
<dbReference type="Proteomes" id="UP000317863">
    <property type="component" value="Unassembled WGS sequence"/>
</dbReference>
<keyword evidence="4" id="KW-0808">Transferase</keyword>
<name>A0A544QVM7_9FIRM</name>
<dbReference type="Pfam" id="PF02302">
    <property type="entry name" value="PTS_IIB"/>
    <property type="match status" value="1"/>
</dbReference>
<evidence type="ECO:0000256" key="1">
    <source>
        <dbReference type="ARBA" id="ARBA00022448"/>
    </source>
</evidence>
<dbReference type="Gene3D" id="3.40.50.2300">
    <property type="match status" value="1"/>
</dbReference>
<dbReference type="InterPro" id="IPR013012">
    <property type="entry name" value="PTS_EIIB_3"/>
</dbReference>
<dbReference type="PANTHER" id="PTHR34581:SF2">
    <property type="entry name" value="PTS SYSTEM N,N'-DIACETYLCHITOBIOSE-SPECIFIC EIIB COMPONENT"/>
    <property type="match status" value="1"/>
</dbReference>
<sequence length="102" mass="11092">MNIIVACTGGLSTSILVDRMKKEAESRGIECSIEAIGKPEIDKKIEEADFDVMLLSPQLAAYESEIKEKASENMVIELIDMVKFGSCDGHATLNLALELCGK</sequence>
<evidence type="ECO:0000256" key="3">
    <source>
        <dbReference type="ARBA" id="ARBA00022597"/>
    </source>
</evidence>
<keyword evidence="3 9" id="KW-0762">Sugar transport</keyword>
<dbReference type="GO" id="GO:0016301">
    <property type="term" value="F:kinase activity"/>
    <property type="evidence" value="ECO:0007669"/>
    <property type="project" value="UniProtKB-KW"/>
</dbReference>
<protein>
    <submittedName>
        <fullName evidence="9">PTS sugar transporter subunit IIB</fullName>
    </submittedName>
</protein>
<organism evidence="9 10">
    <name type="scientific">Peptacetobacter hominis</name>
    <dbReference type="NCBI Taxonomy" id="2743610"/>
    <lineage>
        <taxon>Bacteria</taxon>
        <taxon>Bacillati</taxon>
        <taxon>Bacillota</taxon>
        <taxon>Clostridia</taxon>
        <taxon>Peptostreptococcales</taxon>
        <taxon>Peptostreptococcaceae</taxon>
        <taxon>Peptacetobacter</taxon>
    </lineage>
</organism>
<dbReference type="AlphaFoldDB" id="A0A544QVM7"/>
<evidence type="ECO:0000313" key="9">
    <source>
        <dbReference type="EMBL" id="TQQ84749.1"/>
    </source>
</evidence>
<dbReference type="EMBL" id="SGJB01000007">
    <property type="protein sequence ID" value="TQQ84749.1"/>
    <property type="molecule type" value="Genomic_DNA"/>
</dbReference>
<dbReference type="RefSeq" id="WP_142535804.1">
    <property type="nucleotide sequence ID" value="NZ_SGJB01000007.1"/>
</dbReference>
<keyword evidence="1" id="KW-0813">Transport</keyword>
<dbReference type="InterPro" id="IPR003501">
    <property type="entry name" value="PTS_EIIB_2/3"/>
</dbReference>
<feature type="modified residue" description="Phosphocysteine; by EIIA" evidence="7">
    <location>
        <position position="7"/>
    </location>
</feature>
<evidence type="ECO:0000256" key="6">
    <source>
        <dbReference type="ARBA" id="ARBA00022777"/>
    </source>
</evidence>
<keyword evidence="10" id="KW-1185">Reference proteome</keyword>
<dbReference type="PROSITE" id="PS51100">
    <property type="entry name" value="PTS_EIIB_TYPE_3"/>
    <property type="match status" value="1"/>
</dbReference>
<dbReference type="GO" id="GO:0009401">
    <property type="term" value="P:phosphoenolpyruvate-dependent sugar phosphotransferase system"/>
    <property type="evidence" value="ECO:0007669"/>
    <property type="project" value="UniProtKB-KW"/>
</dbReference>
<evidence type="ECO:0000256" key="2">
    <source>
        <dbReference type="ARBA" id="ARBA00022553"/>
    </source>
</evidence>
<evidence type="ECO:0000256" key="4">
    <source>
        <dbReference type="ARBA" id="ARBA00022679"/>
    </source>
</evidence>
<evidence type="ECO:0000259" key="8">
    <source>
        <dbReference type="PROSITE" id="PS51100"/>
    </source>
</evidence>
<dbReference type="GO" id="GO:0008982">
    <property type="term" value="F:protein-N(PI)-phosphohistidine-sugar phosphotransferase activity"/>
    <property type="evidence" value="ECO:0007669"/>
    <property type="project" value="InterPro"/>
</dbReference>
<proteinExistence type="predicted"/>
<dbReference type="InterPro" id="IPR051819">
    <property type="entry name" value="PTS_sugar-specific_EIIB"/>
</dbReference>
<keyword evidence="6" id="KW-0418">Kinase</keyword>
<dbReference type="PANTHER" id="PTHR34581">
    <property type="entry name" value="PTS SYSTEM N,N'-DIACETYLCHITOBIOSE-SPECIFIC EIIB COMPONENT"/>
    <property type="match status" value="1"/>
</dbReference>
<comment type="caution">
    <text evidence="9">The sequence shown here is derived from an EMBL/GenBank/DDBJ whole genome shotgun (WGS) entry which is preliminary data.</text>
</comment>
<keyword evidence="5" id="KW-0598">Phosphotransferase system</keyword>
<evidence type="ECO:0000256" key="5">
    <source>
        <dbReference type="ARBA" id="ARBA00022683"/>
    </source>
</evidence>
<evidence type="ECO:0000313" key="10">
    <source>
        <dbReference type="Proteomes" id="UP000317863"/>
    </source>
</evidence>
<accession>A0A544QVM7</accession>
<reference evidence="9 10" key="1">
    <citation type="submission" date="2019-02" db="EMBL/GenBank/DDBJ databases">
        <title>Peptostreptococcaceae bacterium ZHW00191 nov., a new bacterium isolated from the human gut.</title>
        <authorList>
            <person name="Zhou H.-W."/>
            <person name="Chen X.-J."/>
        </authorList>
    </citation>
    <scope>NUCLEOTIDE SEQUENCE [LARGE SCALE GENOMIC DNA]</scope>
    <source>
        <strain evidence="9 10">ZHW00191</strain>
    </source>
</reference>
<evidence type="ECO:0000256" key="7">
    <source>
        <dbReference type="PROSITE-ProRule" id="PRU00423"/>
    </source>
</evidence>
<feature type="domain" description="PTS EIIB type-3" evidence="8">
    <location>
        <begin position="1"/>
        <end position="102"/>
    </location>
</feature>
<gene>
    <name evidence="9" type="ORF">EXD82_04930</name>
</gene>
<keyword evidence="2" id="KW-0597">Phosphoprotein</keyword>
<dbReference type="InterPro" id="IPR036095">
    <property type="entry name" value="PTS_EIIB-like_sf"/>
</dbReference>
<dbReference type="SUPFAM" id="SSF52794">
    <property type="entry name" value="PTS system IIB component-like"/>
    <property type="match status" value="1"/>
</dbReference>